<dbReference type="PROSITE" id="PS51915">
    <property type="entry name" value="ZAD"/>
    <property type="match status" value="1"/>
</dbReference>
<feature type="binding site" evidence="6">
    <location>
        <position position="71"/>
    </location>
    <ligand>
        <name>Zn(2+)</name>
        <dbReference type="ChEBI" id="CHEBI:29105"/>
    </ligand>
</feature>
<dbReference type="AlphaFoldDB" id="A0A8R2R8V9"/>
<dbReference type="GO" id="GO:0008270">
    <property type="term" value="F:zinc ion binding"/>
    <property type="evidence" value="ECO:0007669"/>
    <property type="project" value="UniProtKB-UniRule"/>
</dbReference>
<keyword evidence="3 5" id="KW-0863">Zinc-finger</keyword>
<dbReference type="EnsemblMetazoa" id="XM_038019638.1">
    <property type="protein sequence ID" value="XP_037875566.1"/>
    <property type="gene ID" value="LOC732916"/>
</dbReference>
<feature type="domain" description="C2H2-type" evidence="8">
    <location>
        <begin position="425"/>
        <end position="453"/>
    </location>
</feature>
<dbReference type="GO" id="GO:0005634">
    <property type="term" value="C:nucleus"/>
    <property type="evidence" value="ECO:0007669"/>
    <property type="project" value="InterPro"/>
</dbReference>
<dbReference type="PROSITE" id="PS50157">
    <property type="entry name" value="ZINC_FINGER_C2H2_2"/>
    <property type="match status" value="6"/>
</dbReference>
<dbReference type="PANTHER" id="PTHR24379:SF121">
    <property type="entry name" value="C2H2-TYPE DOMAIN-CONTAINING PROTEIN"/>
    <property type="match status" value="1"/>
</dbReference>
<proteinExistence type="predicted"/>
<feature type="domain" description="ZAD" evidence="9">
    <location>
        <begin position="13"/>
        <end position="95"/>
    </location>
</feature>
<feature type="domain" description="C2H2-type" evidence="8">
    <location>
        <begin position="370"/>
        <end position="398"/>
    </location>
</feature>
<keyword evidence="11" id="KW-1185">Reference proteome</keyword>
<evidence type="ECO:0000313" key="10">
    <source>
        <dbReference type="EnsemblMetazoa" id="XP_037875566.1"/>
    </source>
</evidence>
<protein>
    <submittedName>
        <fullName evidence="10">Uncharacterized protein</fullName>
    </submittedName>
</protein>
<feature type="compositionally biased region" description="Basic and acidic residues" evidence="7">
    <location>
        <begin position="212"/>
        <end position="222"/>
    </location>
</feature>
<dbReference type="Pfam" id="PF00096">
    <property type="entry name" value="zf-C2H2"/>
    <property type="match status" value="2"/>
</dbReference>
<reference evidence="10" key="2">
    <citation type="submission" date="2022-06" db="UniProtKB">
        <authorList>
            <consortium name="EnsemblMetazoa"/>
        </authorList>
    </citation>
    <scope>IDENTIFICATION</scope>
    <source>
        <strain evidence="10">p50T (Dazao)</strain>
    </source>
</reference>
<dbReference type="Pfam" id="PF07776">
    <property type="entry name" value="zf-AD"/>
    <property type="match status" value="1"/>
</dbReference>
<feature type="domain" description="C2H2-type" evidence="8">
    <location>
        <begin position="482"/>
        <end position="509"/>
    </location>
</feature>
<evidence type="ECO:0000259" key="8">
    <source>
        <dbReference type="PROSITE" id="PS50157"/>
    </source>
</evidence>
<dbReference type="SMART" id="SM00868">
    <property type="entry name" value="zf-AD"/>
    <property type="match status" value="2"/>
</dbReference>
<dbReference type="PROSITE" id="PS00028">
    <property type="entry name" value="ZINC_FINGER_C2H2_1"/>
    <property type="match status" value="8"/>
</dbReference>
<dbReference type="Proteomes" id="UP000005204">
    <property type="component" value="Unassembled WGS sequence"/>
</dbReference>
<dbReference type="InterPro" id="IPR012934">
    <property type="entry name" value="Znf_AD"/>
</dbReference>
<accession>A0A8R2R8V9</accession>
<dbReference type="SUPFAM" id="SSF57667">
    <property type="entry name" value="beta-beta-alpha zinc fingers"/>
    <property type="match status" value="4"/>
</dbReference>
<dbReference type="SMART" id="SM00355">
    <property type="entry name" value="ZnF_C2H2"/>
    <property type="match status" value="10"/>
</dbReference>
<dbReference type="FunFam" id="3.30.160.60:FF:000624">
    <property type="entry name" value="zinc finger protein 697"/>
    <property type="match status" value="1"/>
</dbReference>
<feature type="binding site" evidence="6">
    <location>
        <position position="68"/>
    </location>
    <ligand>
        <name>Zn(2+)</name>
        <dbReference type="ChEBI" id="CHEBI:29105"/>
    </ligand>
</feature>
<evidence type="ECO:0000256" key="3">
    <source>
        <dbReference type="ARBA" id="ARBA00022771"/>
    </source>
</evidence>
<evidence type="ECO:0000256" key="7">
    <source>
        <dbReference type="SAM" id="MobiDB-lite"/>
    </source>
</evidence>
<evidence type="ECO:0000256" key="5">
    <source>
        <dbReference type="PROSITE-ProRule" id="PRU00042"/>
    </source>
</evidence>
<dbReference type="Gene3D" id="3.30.160.60">
    <property type="entry name" value="Classic Zinc Finger"/>
    <property type="match status" value="5"/>
</dbReference>
<keyword evidence="4 6" id="KW-0862">Zinc</keyword>
<evidence type="ECO:0000256" key="2">
    <source>
        <dbReference type="ARBA" id="ARBA00022737"/>
    </source>
</evidence>
<keyword evidence="2" id="KW-0677">Repeat</keyword>
<evidence type="ECO:0000259" key="9">
    <source>
        <dbReference type="PROSITE" id="PS51915"/>
    </source>
</evidence>
<evidence type="ECO:0000313" key="11">
    <source>
        <dbReference type="Proteomes" id="UP000005204"/>
    </source>
</evidence>
<feature type="binding site" evidence="6">
    <location>
        <position position="15"/>
    </location>
    <ligand>
        <name>Zn(2+)</name>
        <dbReference type="ChEBI" id="CHEBI:29105"/>
    </ligand>
</feature>
<name>A0A8R2R8V9_BOMMO</name>
<feature type="region of interest" description="Disordered" evidence="7">
    <location>
        <begin position="200"/>
        <end position="222"/>
    </location>
</feature>
<dbReference type="Gene3D" id="3.40.1800.20">
    <property type="match status" value="1"/>
</dbReference>
<evidence type="ECO:0000256" key="4">
    <source>
        <dbReference type="ARBA" id="ARBA00022833"/>
    </source>
</evidence>
<dbReference type="InterPro" id="IPR036236">
    <property type="entry name" value="Znf_C2H2_sf"/>
</dbReference>
<sequence>MADKTSEWRPGPTVCRCCLAEGCYKDISTEYFWMGKREVYAEMLAETFSVSIAYSKSGGPNSNSRLICEPCISRLRDASDFKKQVQECEKTFMQYLDPGSSSTTLESEVQTSSTDKRVKVEQVKIERQFSDDEFDSRDFGDDDDDDDMDQPLTTFASKEPKKETVNLMELLASPQLSVKRKAPAQTKTVSVKKVKVIKKDARGKPTTSKAAQKNEDKKKKVFDKNKLARRNAVIVLKFSTVYPFRINGQNMVCVYCNAKYEAPAEYRRHMKEKHRFIRKLAYVHLKSPEAYMKVDCTEMSCSICSRKFDNVRAIAEHLRFAHGKTVTLHEEIAIHPYVFGEKLWACAICPMQLTCLRGLSIHTSTHFNRSTCETCGKSFVNSHSLQRHIAGAHYNEKICEKCKKRFPTNAERHKHLTESPACWRYICRVCGQRCMNQKRKDAHMREVHGQEKTRICTECGLQFTRWELYTHHFITTHTDRAYECTFCGLKLSTKKKFEDHKTVHTKEKPFDCHVCYKAFPTRKTLTQHMWVHSEYKRFECKMCDKKFTQKISWTCHMKSYHPDVNPK</sequence>
<gene>
    <name evidence="10" type="primary">732916</name>
</gene>
<feature type="binding site" evidence="6">
    <location>
        <position position="18"/>
    </location>
    <ligand>
        <name>Zn(2+)</name>
        <dbReference type="ChEBI" id="CHEBI:29105"/>
    </ligand>
</feature>
<dbReference type="PANTHER" id="PTHR24379">
    <property type="entry name" value="KRAB AND ZINC FINGER DOMAIN-CONTAINING"/>
    <property type="match status" value="1"/>
</dbReference>
<dbReference type="InterPro" id="IPR013087">
    <property type="entry name" value="Znf_C2H2_type"/>
</dbReference>
<organism evidence="10 11">
    <name type="scientific">Bombyx mori</name>
    <name type="common">Silk moth</name>
    <dbReference type="NCBI Taxonomy" id="7091"/>
    <lineage>
        <taxon>Eukaryota</taxon>
        <taxon>Metazoa</taxon>
        <taxon>Ecdysozoa</taxon>
        <taxon>Arthropoda</taxon>
        <taxon>Hexapoda</taxon>
        <taxon>Insecta</taxon>
        <taxon>Pterygota</taxon>
        <taxon>Neoptera</taxon>
        <taxon>Endopterygota</taxon>
        <taxon>Lepidoptera</taxon>
        <taxon>Glossata</taxon>
        <taxon>Ditrysia</taxon>
        <taxon>Bombycoidea</taxon>
        <taxon>Bombycidae</taxon>
        <taxon>Bombycinae</taxon>
        <taxon>Bombyx</taxon>
    </lineage>
</organism>
<evidence type="ECO:0000256" key="6">
    <source>
        <dbReference type="PROSITE-ProRule" id="PRU01263"/>
    </source>
</evidence>
<keyword evidence="1 6" id="KW-0479">Metal-binding</keyword>
<evidence type="ECO:0000256" key="1">
    <source>
        <dbReference type="ARBA" id="ARBA00022723"/>
    </source>
</evidence>
<feature type="domain" description="C2H2-type" evidence="8">
    <location>
        <begin position="510"/>
        <end position="537"/>
    </location>
</feature>
<reference evidence="11" key="1">
    <citation type="journal article" date="2008" name="Insect Biochem. Mol. Biol.">
        <title>The genome of a lepidopteran model insect, the silkworm Bombyx mori.</title>
        <authorList>
            <consortium name="International Silkworm Genome Consortium"/>
        </authorList>
    </citation>
    <scope>NUCLEOTIDE SEQUENCE [LARGE SCALE GENOMIC DNA]</scope>
    <source>
        <strain evidence="11">p50T</strain>
    </source>
</reference>
<feature type="domain" description="C2H2-type" evidence="8">
    <location>
        <begin position="299"/>
        <end position="322"/>
    </location>
</feature>
<feature type="domain" description="C2H2-type" evidence="8">
    <location>
        <begin position="538"/>
        <end position="566"/>
    </location>
</feature>